<name>A0A517PFN3_9PLAN</name>
<dbReference type="EMBL" id="CP036265">
    <property type="protein sequence ID" value="QDT18171.1"/>
    <property type="molecule type" value="Genomic_DNA"/>
</dbReference>
<evidence type="ECO:0000256" key="1">
    <source>
        <dbReference type="SAM" id="SignalP"/>
    </source>
</evidence>
<keyword evidence="3" id="KW-1185">Reference proteome</keyword>
<accession>A0A517PFN3</accession>
<keyword evidence="1" id="KW-0732">Signal</keyword>
<gene>
    <name evidence="2" type="ORF">CA12_43120</name>
</gene>
<protein>
    <recommendedName>
        <fullName evidence="4">Bacterial Ig-like domain-containing protein</fullName>
    </recommendedName>
</protein>
<dbReference type="AlphaFoldDB" id="A0A517PFN3"/>
<evidence type="ECO:0000313" key="2">
    <source>
        <dbReference type="EMBL" id="QDT18171.1"/>
    </source>
</evidence>
<evidence type="ECO:0000313" key="3">
    <source>
        <dbReference type="Proteomes" id="UP000318741"/>
    </source>
</evidence>
<evidence type="ECO:0008006" key="4">
    <source>
        <dbReference type="Google" id="ProtNLM"/>
    </source>
</evidence>
<dbReference type="OrthoDB" id="9778224at2"/>
<feature type="chain" id="PRO_5021955106" description="Bacterial Ig-like domain-containing protein" evidence="1">
    <location>
        <begin position="29"/>
        <end position="768"/>
    </location>
</feature>
<organism evidence="2 3">
    <name type="scientific">Alienimonas californiensis</name>
    <dbReference type="NCBI Taxonomy" id="2527989"/>
    <lineage>
        <taxon>Bacteria</taxon>
        <taxon>Pseudomonadati</taxon>
        <taxon>Planctomycetota</taxon>
        <taxon>Planctomycetia</taxon>
        <taxon>Planctomycetales</taxon>
        <taxon>Planctomycetaceae</taxon>
        <taxon>Alienimonas</taxon>
    </lineage>
</organism>
<dbReference type="KEGG" id="acaf:CA12_43120"/>
<sequence length="768" mass="80694" precursor="true">MGNRIERLCRVRVLLTAAACCVAAVARADLGPENVVLVVNGDSLASRTAANHYIAARGLANVAVVTLHDLPDWEATDVGTFRDRILTPVLTGANDRGLAPQLDAIAYSTAIPTKIRLSEDLTAEVLGESPAPHKIFTPYGSLTGLTTLYEPVLQKRAAEYLAPNANAAFAGPERDAEGTVVAPATVGFRRALGFGADRKPTIGPGRRYLLSTVLGVTTGRGETLEEVVDRLRTAAAADGTRPAGAVIFCETKDVRSTTRQPQFAAAVAGIEAEAAARGLDVRAEIVTTALPRRERALVGLTAGLPGVKPMDWTIADVGFAPGAFADNLTSWGAVLSERAHGQVTAVDWLRFGAAASGGTVHEPYAVPFKFPSPFVHLHRLRGLTLAEAVLRSVSGPYQYLTVGDPLSNPYARRPIVTLGMPESSREEPLSGVVPITLGAADGEGNPVPLAGWELYVDGKRIAVLPPGQPFNWDTTDLPDGAHQFAAVAVAADPAQSRGRAVRGAFTRNAAERVILELAPGTTEATWGEPLSVPVVTRGDRHGRAAFFHGSDELAELPGSQFSASGPEVARQTTAWLDTRPLGLGPVTLRAEATPAGDDGEPGTPVRAAPLHLTIVPPPNRVATVAEEVELLDGPALRWADGEPVPLANGLPAGWLAKAGAPAEANFTLTAVVTATETGLHCLALKTNCGVTIAVDGEPAPAMMEPSEASAAAKAWRCVPVWLEPGRHTFVLTGRTPEKGPVLDVQWGRRGLQTATAERWQRVAQSDAD</sequence>
<reference evidence="2 3" key="1">
    <citation type="submission" date="2019-02" db="EMBL/GenBank/DDBJ databases">
        <title>Deep-cultivation of Planctomycetes and their phenomic and genomic characterization uncovers novel biology.</title>
        <authorList>
            <person name="Wiegand S."/>
            <person name="Jogler M."/>
            <person name="Boedeker C."/>
            <person name="Pinto D."/>
            <person name="Vollmers J."/>
            <person name="Rivas-Marin E."/>
            <person name="Kohn T."/>
            <person name="Peeters S.H."/>
            <person name="Heuer A."/>
            <person name="Rast P."/>
            <person name="Oberbeckmann S."/>
            <person name="Bunk B."/>
            <person name="Jeske O."/>
            <person name="Meyerdierks A."/>
            <person name="Storesund J.E."/>
            <person name="Kallscheuer N."/>
            <person name="Luecker S."/>
            <person name="Lage O.M."/>
            <person name="Pohl T."/>
            <person name="Merkel B.J."/>
            <person name="Hornburger P."/>
            <person name="Mueller R.-W."/>
            <person name="Bruemmer F."/>
            <person name="Labrenz M."/>
            <person name="Spormann A.M."/>
            <person name="Op den Camp H."/>
            <person name="Overmann J."/>
            <person name="Amann R."/>
            <person name="Jetten M.S.M."/>
            <person name="Mascher T."/>
            <person name="Medema M.H."/>
            <person name="Devos D.P."/>
            <person name="Kaster A.-K."/>
            <person name="Ovreas L."/>
            <person name="Rohde M."/>
            <person name="Galperin M.Y."/>
            <person name="Jogler C."/>
        </authorList>
    </citation>
    <scope>NUCLEOTIDE SEQUENCE [LARGE SCALE GENOMIC DNA]</scope>
    <source>
        <strain evidence="2 3">CA12</strain>
    </source>
</reference>
<dbReference type="Proteomes" id="UP000318741">
    <property type="component" value="Chromosome"/>
</dbReference>
<proteinExistence type="predicted"/>
<dbReference type="RefSeq" id="WP_145361136.1">
    <property type="nucleotide sequence ID" value="NZ_CP036265.1"/>
</dbReference>
<feature type="signal peptide" evidence="1">
    <location>
        <begin position="1"/>
        <end position="28"/>
    </location>
</feature>